<keyword evidence="8" id="KW-1003">Cell membrane</keyword>
<comment type="similarity">
    <text evidence="4">In the C-terminal section; belongs to the transpeptidase family.</text>
</comment>
<dbReference type="EC" id="3.4.16.4" evidence="6"/>
<keyword evidence="21" id="KW-0046">Antibiotic resistance</keyword>
<evidence type="ECO:0000256" key="14">
    <source>
        <dbReference type="ARBA" id="ARBA00022692"/>
    </source>
</evidence>
<evidence type="ECO:0000256" key="17">
    <source>
        <dbReference type="ARBA" id="ARBA00022968"/>
    </source>
</evidence>
<evidence type="ECO:0000256" key="23">
    <source>
        <dbReference type="ARBA" id="ARBA00023316"/>
    </source>
</evidence>
<evidence type="ECO:0000256" key="12">
    <source>
        <dbReference type="ARBA" id="ARBA00022676"/>
    </source>
</evidence>
<name>A0ABT1UMX9_9GAMM</name>
<keyword evidence="13" id="KW-0808">Transferase</keyword>
<dbReference type="InterPro" id="IPR050396">
    <property type="entry name" value="Glycosyltr_51/Transpeptidase"/>
</dbReference>
<evidence type="ECO:0000256" key="15">
    <source>
        <dbReference type="ARBA" id="ARBA00022801"/>
    </source>
</evidence>
<keyword evidence="32" id="KW-1185">Reference proteome</keyword>
<comment type="caution">
    <text evidence="31">The sequence shown here is derived from an EMBL/GenBank/DDBJ whole genome shotgun (WGS) entry which is preliminary data.</text>
</comment>
<keyword evidence="20" id="KW-0472">Membrane</keyword>
<proteinExistence type="inferred from homology"/>
<comment type="pathway">
    <text evidence="3">Cell wall biogenesis; peptidoglycan biosynthesis.</text>
</comment>
<dbReference type="InterPro" id="IPR001460">
    <property type="entry name" value="PCN-bd_Tpept"/>
</dbReference>
<dbReference type="InterPro" id="IPR012338">
    <property type="entry name" value="Beta-lactam/transpept-like"/>
</dbReference>
<keyword evidence="19" id="KW-1133">Transmembrane helix</keyword>
<evidence type="ECO:0000256" key="13">
    <source>
        <dbReference type="ARBA" id="ARBA00022679"/>
    </source>
</evidence>
<evidence type="ECO:0000256" key="26">
    <source>
        <dbReference type="ARBA" id="ARBA00049902"/>
    </source>
</evidence>
<evidence type="ECO:0000313" key="31">
    <source>
        <dbReference type="EMBL" id="MCQ8183601.1"/>
    </source>
</evidence>
<keyword evidence="18" id="KW-0573">Peptidoglycan synthesis</keyword>
<keyword evidence="17" id="KW-0735">Signal-anchor</keyword>
<reference evidence="31 32" key="1">
    <citation type="submission" date="2022-07" db="EMBL/GenBank/DDBJ databases">
        <title>Methylomonas rivi sp. nov., Methylomonas rosea sp. nov., Methylomonas aureus sp. nov. and Methylomonas subterranea sp. nov., four novel methanotrophs isolated from a freshwater creek and the deep terrestrial subsurface.</title>
        <authorList>
            <person name="Abin C."/>
            <person name="Sankaranarayanan K."/>
            <person name="Garner C."/>
            <person name="Sindelar R."/>
            <person name="Kotary K."/>
            <person name="Garner R."/>
            <person name="Barclay S."/>
            <person name="Lawson P."/>
            <person name="Krumholz L."/>
        </authorList>
    </citation>
    <scope>NUCLEOTIDE SEQUENCE [LARGE SCALE GENOMIC DNA]</scope>
    <source>
        <strain evidence="31 32">SURF-1</strain>
    </source>
</reference>
<keyword evidence="12" id="KW-0328">Glycosyltransferase</keyword>
<evidence type="ECO:0000256" key="19">
    <source>
        <dbReference type="ARBA" id="ARBA00022989"/>
    </source>
</evidence>
<dbReference type="Pfam" id="PF00905">
    <property type="entry name" value="Transpeptidase"/>
    <property type="match status" value="1"/>
</dbReference>
<dbReference type="InterPro" id="IPR023346">
    <property type="entry name" value="Lysozyme-like_dom_sf"/>
</dbReference>
<comment type="similarity">
    <text evidence="5">In the N-terminal section; belongs to the glycosyltransferase 51 family.</text>
</comment>
<feature type="compositionally biased region" description="Acidic residues" evidence="27">
    <location>
        <begin position="759"/>
        <end position="771"/>
    </location>
</feature>
<evidence type="ECO:0000256" key="18">
    <source>
        <dbReference type="ARBA" id="ARBA00022984"/>
    </source>
</evidence>
<dbReference type="Pfam" id="PF00912">
    <property type="entry name" value="Transgly"/>
    <property type="match status" value="1"/>
</dbReference>
<dbReference type="PANTHER" id="PTHR32282">
    <property type="entry name" value="BINDING PROTEIN TRANSPEPTIDASE, PUTATIVE-RELATED"/>
    <property type="match status" value="1"/>
</dbReference>
<feature type="region of interest" description="Disordered" evidence="27">
    <location>
        <begin position="749"/>
        <end position="771"/>
    </location>
</feature>
<dbReference type="InterPro" id="IPR036950">
    <property type="entry name" value="PBP_transglycosylase"/>
</dbReference>
<keyword evidence="15" id="KW-0378">Hydrolase</keyword>
<evidence type="ECO:0000256" key="9">
    <source>
        <dbReference type="ARBA" id="ARBA00022519"/>
    </source>
</evidence>
<evidence type="ECO:0000256" key="16">
    <source>
        <dbReference type="ARBA" id="ARBA00022960"/>
    </source>
</evidence>
<evidence type="ECO:0000259" key="29">
    <source>
        <dbReference type="Pfam" id="PF00912"/>
    </source>
</evidence>
<dbReference type="EC" id="2.4.99.28" evidence="25"/>
<evidence type="ECO:0000256" key="4">
    <source>
        <dbReference type="ARBA" id="ARBA00007090"/>
    </source>
</evidence>
<evidence type="ECO:0000256" key="1">
    <source>
        <dbReference type="ARBA" id="ARBA00002624"/>
    </source>
</evidence>
<dbReference type="NCBIfam" id="TIGR02074">
    <property type="entry name" value="PBP_1a_fam"/>
    <property type="match status" value="1"/>
</dbReference>
<dbReference type="EMBL" id="JANIBM010000057">
    <property type="protein sequence ID" value="MCQ8183601.1"/>
    <property type="molecule type" value="Genomic_DNA"/>
</dbReference>
<feature type="domain" description="Penicillin-binding protein transpeptidase" evidence="28">
    <location>
        <begin position="410"/>
        <end position="655"/>
    </location>
</feature>
<dbReference type="InterPro" id="IPR031376">
    <property type="entry name" value="PCB_OB"/>
</dbReference>
<comment type="catalytic activity">
    <reaction evidence="26">
        <text>[GlcNAc-(1-&gt;4)-Mur2Ac(oyl-L-Ala-gamma-D-Glu-L-Lys-D-Ala-D-Ala)](n)-di-trans,octa-cis-undecaprenyl diphosphate + beta-D-GlcNAc-(1-&gt;4)-Mur2Ac(oyl-L-Ala-gamma-D-Glu-L-Lys-D-Ala-D-Ala)-di-trans,octa-cis-undecaprenyl diphosphate = [GlcNAc-(1-&gt;4)-Mur2Ac(oyl-L-Ala-gamma-D-Glu-L-Lys-D-Ala-D-Ala)](n+1)-di-trans,octa-cis-undecaprenyl diphosphate + di-trans,octa-cis-undecaprenyl diphosphate + H(+)</text>
        <dbReference type="Rhea" id="RHEA:23708"/>
        <dbReference type="Rhea" id="RHEA-COMP:9602"/>
        <dbReference type="Rhea" id="RHEA-COMP:9603"/>
        <dbReference type="ChEBI" id="CHEBI:15378"/>
        <dbReference type="ChEBI" id="CHEBI:58405"/>
        <dbReference type="ChEBI" id="CHEBI:60033"/>
        <dbReference type="ChEBI" id="CHEBI:78435"/>
        <dbReference type="EC" id="2.4.99.28"/>
    </reaction>
</comment>
<dbReference type="InterPro" id="IPR001264">
    <property type="entry name" value="Glyco_trans_51"/>
</dbReference>
<sequence>MLKSLIKWLAFFVIAFFATFALASYFFFIELDKELPDIEQLQNVQYQMPFSIYSQDNLLIGQFGEKRRVPLTIGKVPSQQIKAFIAAEDDSFFTHIGIDPTGLARAATQLVLTGKKRQGGSTITMQVARNFLLSNEKTYLRKLKEIVLALKIERRYSKDQILELYLNKIYMGQRAYGLAAAAQTYYGKDLAELSLPQQAMIAGLPKAPSMYNPITNPERALQRRNYVLRRMLELKYIDENTYRSAHDAIDDAALQPVNIEFEAPYVAEMARQEIMAQFGDSAFTQGLKVYTTVPSEFQRAADRALQEAVHEYDERHGYRGPSFKNTGKDGTRLTGSVIGDCRQAQINDVSEFGITATLHNGSQIRIDRHNFDWTRRGNAHRPPLQAGDMIWVRQLENGDWALTQVPEVEGAFAALNPNNGAILALSGGFDFYHSKYNRATQSKRQPGSGFKPIIYTAAIEKGFTPASIINDAPIVIEDPSQENDWRPENYNRRYLGPTPLRVALRESINLVSIRVLQEIGIPHAIDTAKRFGFDKDQLPSTLSLALGSGHASPLRMAAAYAVFANGGFLVTPYLIERIENNDGIVLFQAQPATACAECNETNNPQSPTAPRAISAKTNFLINSLLRDVVQRGTATQAKQLGRNDLAGKTGTTNDQRDAWFNGFASGIVASAWIGYDNSLPLGHGETGGKVALPMWIKFIRAVQHHFPEKPESEPNGIVQAYINPRDGLRLDPNEKGGIWEYFTEETVPTAMSTPLQPEESLEEEFNEEGLF</sequence>
<feature type="domain" description="Glycosyl transferase family 51" evidence="29">
    <location>
        <begin position="59"/>
        <end position="231"/>
    </location>
</feature>
<evidence type="ECO:0000256" key="24">
    <source>
        <dbReference type="ARBA" id="ARBA00034000"/>
    </source>
</evidence>
<accession>A0ABT1UMX9</accession>
<protein>
    <recommendedName>
        <fullName evidence="7">Penicillin-binding protein 1A</fullName>
        <ecNumber evidence="25">2.4.99.28</ecNumber>
        <ecNumber evidence="6">3.4.16.4</ecNumber>
    </recommendedName>
</protein>
<keyword evidence="16" id="KW-0133">Cell shape</keyword>
<evidence type="ECO:0000256" key="11">
    <source>
        <dbReference type="ARBA" id="ARBA00022670"/>
    </source>
</evidence>
<keyword evidence="10" id="KW-0121">Carboxypeptidase</keyword>
<dbReference type="SUPFAM" id="SSF53955">
    <property type="entry name" value="Lysozyme-like"/>
    <property type="match status" value="1"/>
</dbReference>
<evidence type="ECO:0000256" key="20">
    <source>
        <dbReference type="ARBA" id="ARBA00023136"/>
    </source>
</evidence>
<evidence type="ECO:0000256" key="7">
    <source>
        <dbReference type="ARBA" id="ARBA00018638"/>
    </source>
</evidence>
<evidence type="ECO:0000256" key="3">
    <source>
        <dbReference type="ARBA" id="ARBA00004752"/>
    </source>
</evidence>
<evidence type="ECO:0000259" key="28">
    <source>
        <dbReference type="Pfam" id="PF00905"/>
    </source>
</evidence>
<evidence type="ECO:0000256" key="27">
    <source>
        <dbReference type="SAM" id="MobiDB-lite"/>
    </source>
</evidence>
<dbReference type="Proteomes" id="UP001524569">
    <property type="component" value="Unassembled WGS sequence"/>
</dbReference>
<dbReference type="RefSeq" id="WP_256612823.1">
    <property type="nucleotide sequence ID" value="NZ_JANIBM010000057.1"/>
</dbReference>
<evidence type="ECO:0000256" key="21">
    <source>
        <dbReference type="ARBA" id="ARBA00023251"/>
    </source>
</evidence>
<dbReference type="Gene3D" id="1.10.3810.10">
    <property type="entry name" value="Biosynthetic peptidoglycan transglycosylase-like"/>
    <property type="match status" value="1"/>
</dbReference>
<organism evidence="31 32">
    <name type="scientific">Methylomonas aurea</name>
    <dbReference type="NCBI Taxonomy" id="2952224"/>
    <lineage>
        <taxon>Bacteria</taxon>
        <taxon>Pseudomonadati</taxon>
        <taxon>Pseudomonadota</taxon>
        <taxon>Gammaproteobacteria</taxon>
        <taxon>Methylococcales</taxon>
        <taxon>Methylococcaceae</taxon>
        <taxon>Methylomonas</taxon>
    </lineage>
</organism>
<evidence type="ECO:0000313" key="32">
    <source>
        <dbReference type="Proteomes" id="UP001524569"/>
    </source>
</evidence>
<evidence type="ECO:0000256" key="25">
    <source>
        <dbReference type="ARBA" id="ARBA00044770"/>
    </source>
</evidence>
<keyword evidence="23" id="KW-0961">Cell wall biogenesis/degradation</keyword>
<keyword evidence="14" id="KW-0812">Transmembrane</keyword>
<evidence type="ECO:0000256" key="8">
    <source>
        <dbReference type="ARBA" id="ARBA00022475"/>
    </source>
</evidence>
<feature type="domain" description="Penicillin-binding protein OB-like" evidence="30">
    <location>
        <begin position="337"/>
        <end position="408"/>
    </location>
</feature>
<dbReference type="Pfam" id="PF17092">
    <property type="entry name" value="PCB_OB"/>
    <property type="match status" value="1"/>
</dbReference>
<evidence type="ECO:0000256" key="2">
    <source>
        <dbReference type="ARBA" id="ARBA00004249"/>
    </source>
</evidence>
<gene>
    <name evidence="31" type="ORF">NP603_21010</name>
</gene>
<evidence type="ECO:0000259" key="30">
    <source>
        <dbReference type="Pfam" id="PF17092"/>
    </source>
</evidence>
<evidence type="ECO:0000256" key="10">
    <source>
        <dbReference type="ARBA" id="ARBA00022645"/>
    </source>
</evidence>
<keyword evidence="9" id="KW-0997">Cell inner membrane</keyword>
<dbReference type="SUPFAM" id="SSF56601">
    <property type="entry name" value="beta-lactamase/transpeptidase-like"/>
    <property type="match status" value="1"/>
</dbReference>
<comment type="function">
    <text evidence="1">Cell wall formation. Synthesis of cross-linked peptidoglycan from the lipid intermediates. The enzyme has a penicillin-insensitive transglycosylase N-terminal domain (formation of linear glycan strands) and a penicillin-sensitive transpeptidase C-terminal domain (cross-linking of the peptide subunits).</text>
</comment>
<dbReference type="PANTHER" id="PTHR32282:SF27">
    <property type="entry name" value="PENICILLIN-BINDING PROTEIN 1A"/>
    <property type="match status" value="1"/>
</dbReference>
<keyword evidence="22" id="KW-0511">Multifunctional enzyme</keyword>
<evidence type="ECO:0000256" key="22">
    <source>
        <dbReference type="ARBA" id="ARBA00023268"/>
    </source>
</evidence>
<evidence type="ECO:0000256" key="6">
    <source>
        <dbReference type="ARBA" id="ARBA00012448"/>
    </source>
</evidence>
<dbReference type="Gene3D" id="3.40.710.10">
    <property type="entry name" value="DD-peptidase/beta-lactamase superfamily"/>
    <property type="match status" value="2"/>
</dbReference>
<comment type="catalytic activity">
    <reaction evidence="24">
        <text>Preferential cleavage: (Ac)2-L-Lys-D-Ala-|-D-Ala. Also transpeptidation of peptidyl-alanyl moieties that are N-acyl substituents of D-alanine.</text>
        <dbReference type="EC" id="3.4.16.4"/>
    </reaction>
</comment>
<keyword evidence="11" id="KW-0645">Protease</keyword>
<evidence type="ECO:0000256" key="5">
    <source>
        <dbReference type="ARBA" id="ARBA00007739"/>
    </source>
</evidence>
<comment type="subcellular location">
    <subcellularLocation>
        <location evidence="2">Cell inner membrane</location>
        <topology evidence="2">Single-pass type II membrane protein</topology>
    </subcellularLocation>
</comment>